<gene>
    <name evidence="2" type="ORF">MN210_17965</name>
</gene>
<feature type="transmembrane region" description="Helical" evidence="1">
    <location>
        <begin position="6"/>
        <end position="31"/>
    </location>
</feature>
<evidence type="ECO:0000313" key="3">
    <source>
        <dbReference type="Proteomes" id="UP000829560"/>
    </source>
</evidence>
<reference evidence="2" key="1">
    <citation type="submission" date="2024-03" db="EMBL/GenBank/DDBJ databases">
        <title>Psychrobacter raelis sp. nov. isolated from a dog with peritonitis.</title>
        <authorList>
            <person name="Schiavone A."/>
            <person name="Manzulli V."/>
            <person name="Camarda A."/>
            <person name="Cafiero M.A."/>
            <person name="Vasco I."/>
            <person name="Marino L."/>
            <person name="Pennuzzi G."/>
            <person name="Serrecchia L."/>
            <person name="Galante D."/>
            <person name="Pugliese N."/>
        </authorList>
    </citation>
    <scope>NUCLEOTIDE SEQUENCE</scope>
    <source>
        <strain evidence="2">PraFG1</strain>
    </source>
</reference>
<keyword evidence="1" id="KW-0812">Transmembrane</keyword>
<keyword evidence="3" id="KW-1185">Reference proteome</keyword>
<dbReference type="EMBL" id="CP093310">
    <property type="protein sequence ID" value="WXX24581.1"/>
    <property type="molecule type" value="Genomic_DNA"/>
</dbReference>
<proteinExistence type="predicted"/>
<dbReference type="AlphaFoldDB" id="A0AAU6PVZ4"/>
<protein>
    <recommendedName>
        <fullName evidence="4">DUF2269 family protein</fullName>
    </recommendedName>
</protein>
<evidence type="ECO:0000256" key="1">
    <source>
        <dbReference type="SAM" id="Phobius"/>
    </source>
</evidence>
<keyword evidence="1" id="KW-0472">Membrane</keyword>
<keyword evidence="1" id="KW-1133">Transmembrane helix</keyword>
<dbReference type="Proteomes" id="UP000829560">
    <property type="component" value="Chromosome"/>
</dbReference>
<evidence type="ECO:0000313" key="2">
    <source>
        <dbReference type="EMBL" id="WXX24581.1"/>
    </source>
</evidence>
<feature type="transmembrane region" description="Helical" evidence="1">
    <location>
        <begin position="51"/>
        <end position="77"/>
    </location>
</feature>
<feature type="transmembrane region" description="Helical" evidence="1">
    <location>
        <begin position="83"/>
        <end position="100"/>
    </location>
</feature>
<sequence length="155" mass="17177">MVNFYINNVFLITVIVMGAFLGIPVLGLIVLRKIGLSYDERADIRNKLVTLSGVLLVAGFILPLVLAILLAIFPSIVNGFKPFAIYVIGGLVLNLIYMNYKRFKLVKSEGMSTLSVEGKSEELKEKLAEYKFNMIINLVLIAYLAVLLDSSVFSL</sequence>
<organism evidence="2 3">
    <name type="scientific">Psychrobacter raelei</name>
    <dbReference type="NCBI Taxonomy" id="2565531"/>
    <lineage>
        <taxon>Bacteria</taxon>
        <taxon>Pseudomonadati</taxon>
        <taxon>Pseudomonadota</taxon>
        <taxon>Gammaproteobacteria</taxon>
        <taxon>Moraxellales</taxon>
        <taxon>Moraxellaceae</taxon>
        <taxon>Psychrobacter</taxon>
    </lineage>
</organism>
<accession>A0AAU6PVZ4</accession>
<dbReference type="KEGG" id="prae:MN210_17965"/>
<evidence type="ECO:0008006" key="4">
    <source>
        <dbReference type="Google" id="ProtNLM"/>
    </source>
</evidence>
<dbReference type="RefSeq" id="WP_338412598.1">
    <property type="nucleotide sequence ID" value="NZ_CP093310.2"/>
</dbReference>
<feature type="transmembrane region" description="Helical" evidence="1">
    <location>
        <begin position="134"/>
        <end position="153"/>
    </location>
</feature>
<name>A0AAU6PVZ4_9GAMM</name>